<gene>
    <name evidence="2" type="ORF">GCM10009409_18380</name>
</gene>
<comment type="caution">
    <text evidence="2">The sequence shown here is derived from an EMBL/GenBank/DDBJ whole genome shotgun (WGS) entry which is preliminary data.</text>
</comment>
<sequence>MPQAYRAQITKTFRDDAIRSVLLIDDEYHPYTDLAQKQQELIQEIQKIAPKLTEGEQPPEIPENAETAKQALIEAYAKVNLLRESANSITDSFKRTLVAAEFGRFFHQAKCICDVEKQTTQLDPEKVRKSDLIILDYCLTGNDSTKSLQLLRDLSSSKHLNLVVIYTNKPLNNVWLEIASTLRSPKLTSPQDYFIDDKQSLDLWESAEDLYKESWSPLSRAQQVRYILDEEVEVIKEVRAQFWEDVQDQQDFDDAIHNEPTSAVISYLCELDISKKNLLADGGVKSHIHGKDNIWIQCGEVFIALCEKKGNSPEEIAQQPQAVWDKLEEALHSWYPSFYRVVLSELQNRIEDSNFSMSKIVGKPEHEQIALLWSILKEDPEKKLSVSESLLHHLLQDISDELLHRDNKAVPNLIETLANSVVENAPIFVPFKKSNSQPHNEFVQRSLEVSKSNFRTNREEFDKNFYMSVAHAHNKLLSTKRSLPEYITTGSILKSVKKGKTSWYICVSPSCDTVPNQLTDDVARLLSPHRLLSFIKLTQEDLSQALGVATQSSHVFVTDIKEGRVALRVINQVTKQPDLIQLIVKNHNTNPLTSEGMTVTSITSSQKKNDNGKLKENDMILWPVAQLKSAYTARFQAIKSHHEGRIGVDYIPAFFSEMPPAAEPPVLDI</sequence>
<evidence type="ECO:0000313" key="3">
    <source>
        <dbReference type="Proteomes" id="UP000654367"/>
    </source>
</evidence>
<dbReference type="RefSeq" id="WP_188919560.1">
    <property type="nucleotide sequence ID" value="NZ_BMQV01000015.1"/>
</dbReference>
<reference evidence="3" key="1">
    <citation type="journal article" date="2019" name="Int. J. Syst. Evol. Microbiol.">
        <title>The Global Catalogue of Microorganisms (GCM) 10K type strain sequencing project: providing services to taxonomists for standard genome sequencing and annotation.</title>
        <authorList>
            <consortium name="The Broad Institute Genomics Platform"/>
            <consortium name="The Broad Institute Genome Sequencing Center for Infectious Disease"/>
            <person name="Wu L."/>
            <person name="Ma J."/>
        </authorList>
    </citation>
    <scope>NUCLEOTIDE SEQUENCE [LARGE SCALE GENOMIC DNA]</scope>
    <source>
        <strain evidence="3">JCM 32304</strain>
    </source>
</reference>
<proteinExistence type="predicted"/>
<dbReference type="EMBL" id="BMQV01000015">
    <property type="protein sequence ID" value="GGP52298.1"/>
    <property type="molecule type" value="Genomic_DNA"/>
</dbReference>
<keyword evidence="3" id="KW-1185">Reference proteome</keyword>
<name>A0ABQ2Q794_9GAMM</name>
<feature type="domain" description="Response receiver" evidence="1">
    <location>
        <begin position="18"/>
        <end position="199"/>
    </location>
</feature>
<protein>
    <recommendedName>
        <fullName evidence="1">Response receiver domain-containing protein</fullName>
    </recommendedName>
</protein>
<dbReference type="InterPro" id="IPR043834">
    <property type="entry name" value="REC"/>
</dbReference>
<dbReference type="Pfam" id="PF19192">
    <property type="entry name" value="Response_reg_2"/>
    <property type="match status" value="1"/>
</dbReference>
<accession>A0ABQ2Q794</accession>
<dbReference type="Proteomes" id="UP000654367">
    <property type="component" value="Unassembled WGS sequence"/>
</dbReference>
<organism evidence="2 3">
    <name type="scientific">Shewanella saliphila</name>
    <dbReference type="NCBI Taxonomy" id="2282698"/>
    <lineage>
        <taxon>Bacteria</taxon>
        <taxon>Pseudomonadati</taxon>
        <taxon>Pseudomonadota</taxon>
        <taxon>Gammaproteobacteria</taxon>
        <taxon>Alteromonadales</taxon>
        <taxon>Shewanellaceae</taxon>
        <taxon>Shewanella</taxon>
    </lineage>
</organism>
<evidence type="ECO:0000313" key="2">
    <source>
        <dbReference type="EMBL" id="GGP52298.1"/>
    </source>
</evidence>
<evidence type="ECO:0000259" key="1">
    <source>
        <dbReference type="Pfam" id="PF19192"/>
    </source>
</evidence>